<dbReference type="InterPro" id="IPR010916">
    <property type="entry name" value="TonB_box_CS"/>
</dbReference>
<evidence type="ECO:0000256" key="8">
    <source>
        <dbReference type="ARBA" id="ARBA00023065"/>
    </source>
</evidence>
<dbReference type="RefSeq" id="WP_223469239.1">
    <property type="nucleotide sequence ID" value="NZ_JAFBIL020000006.1"/>
</dbReference>
<proteinExistence type="inferred from homology"/>
<keyword evidence="8" id="KW-0406">Ion transport</keyword>
<dbReference type="PROSITE" id="PS01156">
    <property type="entry name" value="TONB_DEPENDENT_REC_2"/>
    <property type="match status" value="1"/>
</dbReference>
<evidence type="ECO:0000256" key="3">
    <source>
        <dbReference type="ARBA" id="ARBA00022452"/>
    </source>
</evidence>
<evidence type="ECO:0000313" key="21">
    <source>
        <dbReference type="Proteomes" id="UP000809349"/>
    </source>
</evidence>
<name>A0ABS7SS38_9BURK</name>
<dbReference type="PROSITE" id="PS00430">
    <property type="entry name" value="TONB_DEPENDENT_REC_1"/>
    <property type="match status" value="1"/>
</dbReference>
<evidence type="ECO:0000256" key="12">
    <source>
        <dbReference type="PROSITE-ProRule" id="PRU01360"/>
    </source>
</evidence>
<comment type="caution">
    <text evidence="20">The sequence shown here is derived from an EMBL/GenBank/DDBJ whole genome shotgun (WGS) entry which is preliminary data.</text>
</comment>
<dbReference type="Proteomes" id="UP000809349">
    <property type="component" value="Unassembled WGS sequence"/>
</dbReference>
<keyword evidence="11 12" id="KW-0998">Cell outer membrane</keyword>
<evidence type="ECO:0000256" key="5">
    <source>
        <dbReference type="ARBA" id="ARBA00022692"/>
    </source>
</evidence>
<dbReference type="Pfam" id="PF00593">
    <property type="entry name" value="TonB_dep_Rec_b-barrel"/>
    <property type="match status" value="1"/>
</dbReference>
<dbReference type="Gene3D" id="2.40.170.20">
    <property type="entry name" value="TonB-dependent receptor, beta-barrel domain"/>
    <property type="match status" value="1"/>
</dbReference>
<keyword evidence="3 12" id="KW-1134">Transmembrane beta strand</keyword>
<dbReference type="InterPro" id="IPR036942">
    <property type="entry name" value="Beta-barrel_TonB_sf"/>
</dbReference>
<sequence length="759" mass="82898">MNTKSKQTSSTTRSLIALAIASAFPLHAAMAQEATSAAEKAQPGQLETVIVTAQRRSENIKDVPMAITTLKGEKLDVLTSGGQDIRFLSGRSPSLNIESDYGRSFPRFYIRGQGNTDFDLNASQPVGLVVDDIVQESPMLKGFPVFDVDQVEVLRGPQGTLFGRNSPAGVIKFDSAKPVIGKTEGYASLGFGNESAVNAEGAINLPISDTMAARVSVQSQNRDDRVTNYRPNAPTKEFEGYGDHAARVQLLVKPSRDFSALFNVHARDMKGSATLFRANILKQGTNDLVDNFDYDTYNTDGGNEQTLKTKGANMRLRWDMPGMTLHSITGYESAEFYSRGDVDGGFGAAYAPPMGPGLIPFVVETADVLPDHKQFTQEFRVESSNSGPLQWIGGLFYFSEDIQIDSIGFDSLAPGNPQNPFYAVQTQDTSSWAAFASVNYTVSDKLKLRGGVRYTDDKKDFAASRIEATTSGPHRIHSESTNVSWDASGTYALTKDTNLFARIATGYRAPSMQGRLFGLSDRPSFADAEKVLSVEAGIKQELFDRRARMSAAVFQYRVKDKQLTAGSGTINMNQLINADKVTGQGVELDFQAILSSELQMSLGGSYNDTEIKDANLFVQTCGNFPNTNGVAGCTVTGTPGPFAFTQLLDGNPLPRAPKWQGNFTLRYSTPVANGEFFAYTDWAYRSTYNMFLYEAKEYKAKSLVEGGLRVGYKWDNYEVAAFARNITDKVQSVGAIDFNNLTGMVNEPRTIGVQMKASF</sequence>
<dbReference type="InterPro" id="IPR000531">
    <property type="entry name" value="Beta-barrel_TonB"/>
</dbReference>
<dbReference type="InterPro" id="IPR012910">
    <property type="entry name" value="Plug_dom"/>
</dbReference>
<keyword evidence="2 12" id="KW-0813">Transport</keyword>
<keyword evidence="4" id="KW-0410">Iron transport</keyword>
<reference evidence="20 21" key="1">
    <citation type="submission" date="2021-08" db="EMBL/GenBank/DDBJ databases">
        <title>Massilia sp. R798.</title>
        <authorList>
            <person name="Baek J.H."/>
            <person name="Jung H.S."/>
            <person name="Kim K.R."/>
            <person name="Jeon C.O."/>
        </authorList>
    </citation>
    <scope>NUCLEOTIDE SEQUENCE [LARGE SCALE GENOMIC DNA]</scope>
    <source>
        <strain evidence="20 21">R798</strain>
    </source>
</reference>
<evidence type="ECO:0000256" key="11">
    <source>
        <dbReference type="ARBA" id="ARBA00023237"/>
    </source>
</evidence>
<feature type="chain" id="PRO_5047409512" evidence="17">
    <location>
        <begin position="29"/>
        <end position="759"/>
    </location>
</feature>
<feature type="domain" description="TonB-dependent receptor plug" evidence="19">
    <location>
        <begin position="60"/>
        <end position="170"/>
    </location>
</feature>
<evidence type="ECO:0000256" key="14">
    <source>
        <dbReference type="PROSITE-ProRule" id="PRU10144"/>
    </source>
</evidence>
<dbReference type="PROSITE" id="PS52016">
    <property type="entry name" value="TONB_DEPENDENT_REC_3"/>
    <property type="match status" value="1"/>
</dbReference>
<evidence type="ECO:0000256" key="10">
    <source>
        <dbReference type="ARBA" id="ARBA00023136"/>
    </source>
</evidence>
<evidence type="ECO:0000259" key="18">
    <source>
        <dbReference type="Pfam" id="PF00593"/>
    </source>
</evidence>
<dbReference type="Pfam" id="PF07715">
    <property type="entry name" value="Plug"/>
    <property type="match status" value="1"/>
</dbReference>
<evidence type="ECO:0000313" key="20">
    <source>
        <dbReference type="EMBL" id="MBZ2208762.1"/>
    </source>
</evidence>
<comment type="similarity">
    <text evidence="12 15">Belongs to the TonB-dependent receptor family.</text>
</comment>
<keyword evidence="6 17" id="KW-0732">Signal</keyword>
<comment type="subcellular location">
    <subcellularLocation>
        <location evidence="1 12">Cell outer membrane</location>
        <topology evidence="1 12">Multi-pass membrane protein</topology>
    </subcellularLocation>
</comment>
<evidence type="ECO:0000256" key="1">
    <source>
        <dbReference type="ARBA" id="ARBA00004571"/>
    </source>
</evidence>
<dbReference type="PANTHER" id="PTHR32552:SF81">
    <property type="entry name" value="TONB-DEPENDENT OUTER MEMBRANE RECEPTOR"/>
    <property type="match status" value="1"/>
</dbReference>
<feature type="short sequence motif" description="TonB box" evidence="13">
    <location>
        <begin position="48"/>
        <end position="54"/>
    </location>
</feature>
<gene>
    <name evidence="20" type="ORF">I4X03_015960</name>
</gene>
<dbReference type="PANTHER" id="PTHR32552">
    <property type="entry name" value="FERRICHROME IRON RECEPTOR-RELATED"/>
    <property type="match status" value="1"/>
</dbReference>
<evidence type="ECO:0000256" key="9">
    <source>
        <dbReference type="ARBA" id="ARBA00023077"/>
    </source>
</evidence>
<keyword evidence="10 12" id="KW-0472">Membrane</keyword>
<feature type="short sequence motif" description="TonB C-terminal box" evidence="14">
    <location>
        <begin position="742"/>
        <end position="759"/>
    </location>
</feature>
<evidence type="ECO:0000256" key="15">
    <source>
        <dbReference type="RuleBase" id="RU003357"/>
    </source>
</evidence>
<evidence type="ECO:0000256" key="17">
    <source>
        <dbReference type="SAM" id="SignalP"/>
    </source>
</evidence>
<evidence type="ECO:0000256" key="6">
    <source>
        <dbReference type="ARBA" id="ARBA00022729"/>
    </source>
</evidence>
<accession>A0ABS7SS38</accession>
<evidence type="ECO:0000256" key="2">
    <source>
        <dbReference type="ARBA" id="ARBA00022448"/>
    </source>
</evidence>
<keyword evidence="20" id="KW-0675">Receptor</keyword>
<protein>
    <submittedName>
        <fullName evidence="20">TonB-dependent receptor</fullName>
    </submittedName>
</protein>
<evidence type="ECO:0000256" key="4">
    <source>
        <dbReference type="ARBA" id="ARBA00022496"/>
    </source>
</evidence>
<keyword evidence="9 13" id="KW-0798">TonB box</keyword>
<feature type="domain" description="TonB-dependent receptor-like beta-barrel" evidence="18">
    <location>
        <begin position="290"/>
        <end position="726"/>
    </location>
</feature>
<feature type="signal peptide" evidence="17">
    <location>
        <begin position="1"/>
        <end position="28"/>
    </location>
</feature>
<keyword evidence="7" id="KW-0408">Iron</keyword>
<evidence type="ECO:0000256" key="16">
    <source>
        <dbReference type="SAM" id="MobiDB-lite"/>
    </source>
</evidence>
<evidence type="ECO:0000256" key="7">
    <source>
        <dbReference type="ARBA" id="ARBA00023004"/>
    </source>
</evidence>
<dbReference type="SUPFAM" id="SSF56935">
    <property type="entry name" value="Porins"/>
    <property type="match status" value="1"/>
</dbReference>
<keyword evidence="5 12" id="KW-0812">Transmembrane</keyword>
<dbReference type="InterPro" id="IPR039426">
    <property type="entry name" value="TonB-dep_rcpt-like"/>
</dbReference>
<evidence type="ECO:0000259" key="19">
    <source>
        <dbReference type="Pfam" id="PF07715"/>
    </source>
</evidence>
<keyword evidence="21" id="KW-1185">Reference proteome</keyword>
<organism evidence="20 21">
    <name type="scientific">Massilia soli</name>
    <dbReference type="NCBI Taxonomy" id="2792854"/>
    <lineage>
        <taxon>Bacteria</taxon>
        <taxon>Pseudomonadati</taxon>
        <taxon>Pseudomonadota</taxon>
        <taxon>Betaproteobacteria</taxon>
        <taxon>Burkholderiales</taxon>
        <taxon>Oxalobacteraceae</taxon>
        <taxon>Telluria group</taxon>
        <taxon>Massilia</taxon>
    </lineage>
</organism>
<dbReference type="InterPro" id="IPR010917">
    <property type="entry name" value="TonB_rcpt_CS"/>
</dbReference>
<dbReference type="EMBL" id="JAFBIL020000006">
    <property type="protein sequence ID" value="MBZ2208762.1"/>
    <property type="molecule type" value="Genomic_DNA"/>
</dbReference>
<feature type="region of interest" description="Disordered" evidence="16">
    <location>
        <begin position="219"/>
        <end position="238"/>
    </location>
</feature>
<evidence type="ECO:0000256" key="13">
    <source>
        <dbReference type="PROSITE-ProRule" id="PRU10143"/>
    </source>
</evidence>